<dbReference type="InterPro" id="IPR008952">
    <property type="entry name" value="Tetraspanin_EC2_sf"/>
</dbReference>
<comment type="subunit">
    <text evidence="10">Interacts with ADAM10.</text>
</comment>
<gene>
    <name evidence="13" type="ORF">GDO78_004027</name>
</gene>
<feature type="disulfide bond" evidence="11">
    <location>
        <begin position="134"/>
        <end position="150"/>
    </location>
</feature>
<feature type="transmembrane region" description="Helical" evidence="12">
    <location>
        <begin position="215"/>
        <end position="233"/>
    </location>
</feature>
<dbReference type="PRINTS" id="PR00259">
    <property type="entry name" value="TMFOUR"/>
</dbReference>
<comment type="function">
    <text evidence="9">Part of TspanC8 subgroup, composed of 6 members that interact with the transmembrane metalloprotease ADAM10. This interaction is required for ADAM10 exit from the endoplasmic reticulum and for enzymatic maturation and trafficking to the cell surface as well as substrate specificity. Different TspanC8/ADAM10 complexes have distinct substrates.</text>
</comment>
<name>A0A8J6JZP6_ELECQ</name>
<organism evidence="13 14">
    <name type="scientific">Eleutherodactylus coqui</name>
    <name type="common">Puerto Rican coqui</name>
    <dbReference type="NCBI Taxonomy" id="57060"/>
    <lineage>
        <taxon>Eukaryota</taxon>
        <taxon>Metazoa</taxon>
        <taxon>Chordata</taxon>
        <taxon>Craniata</taxon>
        <taxon>Vertebrata</taxon>
        <taxon>Euteleostomi</taxon>
        <taxon>Amphibia</taxon>
        <taxon>Batrachia</taxon>
        <taxon>Anura</taxon>
        <taxon>Neobatrachia</taxon>
        <taxon>Hyloidea</taxon>
        <taxon>Eleutherodactylidae</taxon>
        <taxon>Eleutherodactylinae</taxon>
        <taxon>Eleutherodactylus</taxon>
        <taxon>Eleutherodactylus</taxon>
    </lineage>
</organism>
<reference evidence="13" key="1">
    <citation type="thesis" date="2020" institute="ProQuest LLC" country="789 East Eisenhower Parkway, Ann Arbor, MI, USA">
        <title>Comparative Genomics and Chromosome Evolution.</title>
        <authorList>
            <person name="Mudd A.B."/>
        </authorList>
    </citation>
    <scope>NUCLEOTIDE SEQUENCE</scope>
    <source>
        <strain evidence="13">HN-11 Male</strain>
        <tissue evidence="13">Kidney and liver</tissue>
    </source>
</reference>
<dbReference type="GO" id="GO:0019899">
    <property type="term" value="F:enzyme binding"/>
    <property type="evidence" value="ECO:0007669"/>
    <property type="project" value="UniProtKB-ARBA"/>
</dbReference>
<dbReference type="OrthoDB" id="8122038at2759"/>
<dbReference type="CDD" id="cd03167">
    <property type="entry name" value="oculospanin_like_LEL"/>
    <property type="match status" value="1"/>
</dbReference>
<comment type="similarity">
    <text evidence="2 12">Belongs to the tetraspanin (TM4SF) family.</text>
</comment>
<dbReference type="Proteomes" id="UP000770717">
    <property type="component" value="Unassembled WGS sequence"/>
</dbReference>
<dbReference type="InterPro" id="IPR000301">
    <property type="entry name" value="Tetraspanin_animals"/>
</dbReference>
<feature type="transmembrane region" description="Helical" evidence="12">
    <location>
        <begin position="70"/>
        <end position="95"/>
    </location>
</feature>
<comment type="subcellular location">
    <subcellularLocation>
        <location evidence="1">Cell membrane</location>
        <topology evidence="1">Multi-pass membrane protein</topology>
    </subcellularLocation>
    <subcellularLocation>
        <location evidence="12">Membrane</location>
        <topology evidence="12">Multi-pass membrane protein</topology>
    </subcellularLocation>
</comment>
<keyword evidence="8" id="KW-0325">Glycoprotein</keyword>
<keyword evidence="5 12" id="KW-1133">Transmembrane helix</keyword>
<keyword evidence="4 12" id="KW-0812">Transmembrane</keyword>
<proteinExistence type="inferred from homology"/>
<feature type="transmembrane region" description="Helical" evidence="12">
    <location>
        <begin position="6"/>
        <end position="23"/>
    </location>
</feature>
<evidence type="ECO:0000313" key="14">
    <source>
        <dbReference type="Proteomes" id="UP000770717"/>
    </source>
</evidence>
<dbReference type="SUPFAM" id="SSF48652">
    <property type="entry name" value="Tetraspanin"/>
    <property type="match status" value="1"/>
</dbReference>
<sequence length="247" mass="27220">MFFFNFIVFTLGFGLLCIGFWGLADKQSLISEKIVNLGTDPMLIFVLVGLVVCVLSFSGCVGFIRENICLLKLFFVGIAILLVVQCLVALVVLCFHQQIEDSVKTTMLVAISRYQGDSDLKFILDEIQLGMECCGVQSYKDWSINLYFNCSSPGVNSCGVPYSCCIDPLQNGTVPNFQCGFGALAMSEVMAGSLIYLGGCVPQLIFWINRRTWDIAAGYLLVIAIELTCIVCAQKLMREIKLVKSFG</sequence>
<feature type="transmembrane region" description="Helical" evidence="12">
    <location>
        <begin position="189"/>
        <end position="209"/>
    </location>
</feature>
<keyword evidence="14" id="KW-1185">Reference proteome</keyword>
<dbReference type="Gene3D" id="1.10.1450.10">
    <property type="entry name" value="Tetraspanin"/>
    <property type="match status" value="1"/>
</dbReference>
<dbReference type="FunFam" id="1.10.1450.10:FF:000033">
    <property type="entry name" value="Tetraspanin"/>
    <property type="match status" value="1"/>
</dbReference>
<dbReference type="PIRSF" id="PIRSF002419">
    <property type="entry name" value="Tetraspanin"/>
    <property type="match status" value="1"/>
</dbReference>
<evidence type="ECO:0000256" key="1">
    <source>
        <dbReference type="ARBA" id="ARBA00004651"/>
    </source>
</evidence>
<evidence type="ECO:0000256" key="6">
    <source>
        <dbReference type="ARBA" id="ARBA00023136"/>
    </source>
</evidence>
<evidence type="ECO:0000256" key="12">
    <source>
        <dbReference type="RuleBase" id="RU361218"/>
    </source>
</evidence>
<dbReference type="PANTHER" id="PTHR19282">
    <property type="entry name" value="TETRASPANIN"/>
    <property type="match status" value="1"/>
</dbReference>
<dbReference type="GO" id="GO:0005886">
    <property type="term" value="C:plasma membrane"/>
    <property type="evidence" value="ECO:0007669"/>
    <property type="project" value="UniProtKB-SubCell"/>
</dbReference>
<dbReference type="EMBL" id="WNTK01000013">
    <property type="protein sequence ID" value="KAG9473510.1"/>
    <property type="molecule type" value="Genomic_DNA"/>
</dbReference>
<evidence type="ECO:0000313" key="13">
    <source>
        <dbReference type="EMBL" id="KAG9473510.1"/>
    </source>
</evidence>
<evidence type="ECO:0000256" key="8">
    <source>
        <dbReference type="ARBA" id="ARBA00023180"/>
    </source>
</evidence>
<protein>
    <recommendedName>
        <fullName evidence="12">Tetraspanin</fullName>
    </recommendedName>
</protein>
<dbReference type="InterPro" id="IPR018499">
    <property type="entry name" value="Tetraspanin/Peripherin"/>
</dbReference>
<dbReference type="PANTHER" id="PTHR19282:SF550">
    <property type="entry name" value="TETRASPANIN-10"/>
    <property type="match status" value="1"/>
</dbReference>
<feature type="transmembrane region" description="Helical" evidence="12">
    <location>
        <begin position="43"/>
        <end position="64"/>
    </location>
</feature>
<dbReference type="AlphaFoldDB" id="A0A8J6JZP6"/>
<evidence type="ECO:0000256" key="11">
    <source>
        <dbReference type="PIRSR" id="PIRSR002419-1"/>
    </source>
</evidence>
<evidence type="ECO:0000256" key="5">
    <source>
        <dbReference type="ARBA" id="ARBA00022989"/>
    </source>
</evidence>
<keyword evidence="3" id="KW-1003">Cell membrane</keyword>
<evidence type="ECO:0000256" key="9">
    <source>
        <dbReference type="ARBA" id="ARBA00056995"/>
    </source>
</evidence>
<keyword evidence="7 11" id="KW-1015">Disulfide bond</keyword>
<evidence type="ECO:0000256" key="2">
    <source>
        <dbReference type="ARBA" id="ARBA00006840"/>
    </source>
</evidence>
<evidence type="ECO:0000256" key="4">
    <source>
        <dbReference type="ARBA" id="ARBA00022692"/>
    </source>
</evidence>
<dbReference type="Pfam" id="PF00335">
    <property type="entry name" value="Tetraspanin"/>
    <property type="match status" value="1"/>
</dbReference>
<evidence type="ECO:0000256" key="10">
    <source>
        <dbReference type="ARBA" id="ARBA00065402"/>
    </source>
</evidence>
<comment type="caution">
    <text evidence="13">The sequence shown here is derived from an EMBL/GenBank/DDBJ whole genome shotgun (WGS) entry which is preliminary data.</text>
</comment>
<evidence type="ECO:0000256" key="7">
    <source>
        <dbReference type="ARBA" id="ARBA00023157"/>
    </source>
</evidence>
<evidence type="ECO:0000256" key="3">
    <source>
        <dbReference type="ARBA" id="ARBA00022475"/>
    </source>
</evidence>
<accession>A0A8J6JZP6</accession>
<comment type="caution">
    <text evidence="12">Lacks conserved residue(s) required for the propagation of feature annotation.</text>
</comment>
<keyword evidence="6 12" id="KW-0472">Membrane</keyword>